<dbReference type="Proteomes" id="UP000009222">
    <property type="component" value="Chromosome"/>
</dbReference>
<evidence type="ECO:0000313" key="4">
    <source>
        <dbReference type="Proteomes" id="UP000009222"/>
    </source>
</evidence>
<dbReference type="SUPFAM" id="SSF54637">
    <property type="entry name" value="Thioesterase/thiol ester dehydrase-isomerase"/>
    <property type="match status" value="1"/>
</dbReference>
<dbReference type="OrthoDB" id="9801517at2"/>
<reference evidence="4" key="1">
    <citation type="submission" date="2009-12" db="EMBL/GenBank/DDBJ databases">
        <title>Complete sequence of Treponema azotonutricium strain ZAS-9.</title>
        <authorList>
            <person name="Tetu S.G."/>
            <person name="Matson E."/>
            <person name="Ren Q."/>
            <person name="Seshadri R."/>
            <person name="Elbourne L."/>
            <person name="Hassan K.A."/>
            <person name="Durkin A."/>
            <person name="Radune D."/>
            <person name="Mohamoud Y."/>
            <person name="Shay R."/>
            <person name="Jin S."/>
            <person name="Zhang X."/>
            <person name="Lucey K."/>
            <person name="Ballor N.R."/>
            <person name="Ottesen E."/>
            <person name="Rosenthal R."/>
            <person name="Allen A."/>
            <person name="Leadbetter J.R."/>
            <person name="Paulsen I.T."/>
        </authorList>
    </citation>
    <scope>NUCLEOTIDE SEQUENCE [LARGE SCALE GENOMIC DNA]</scope>
    <source>
        <strain evidence="4">ATCC BAA-888 / DSM 13862 / ZAS-9</strain>
    </source>
</reference>
<keyword evidence="2" id="KW-0378">Hydrolase</keyword>
<evidence type="ECO:0000256" key="2">
    <source>
        <dbReference type="ARBA" id="ARBA00022801"/>
    </source>
</evidence>
<dbReference type="AlphaFoldDB" id="F5YA00"/>
<sequence length="136" mass="15490">MFSITVQPRFGDMDILGHINNTVPAAWCELAGTSVLKIFSPDLNISLDTLSLIVAHTDFDFLVEMGIKSAIEIKTWISKIGTSSFTIYHEIWQDSRCCVKSHAVLVCFNFITKKSFPIPEDKRKILEEHFIRIEEV</sequence>
<dbReference type="PANTHER" id="PTHR31793:SF27">
    <property type="entry name" value="NOVEL THIOESTERASE SUPERFAMILY DOMAIN AND SAPOSIN A-TYPE DOMAIN CONTAINING PROTEIN (0610012H03RIK)"/>
    <property type="match status" value="1"/>
</dbReference>
<keyword evidence="4" id="KW-1185">Reference proteome</keyword>
<dbReference type="STRING" id="545695.TREAZ_2063"/>
<protein>
    <submittedName>
        <fullName evidence="3">Thioesterase superfamily protein</fullName>
    </submittedName>
</protein>
<dbReference type="Pfam" id="PF13279">
    <property type="entry name" value="4HBT_2"/>
    <property type="match status" value="1"/>
</dbReference>
<proteinExistence type="inferred from homology"/>
<dbReference type="eggNOG" id="COG0824">
    <property type="taxonomic scope" value="Bacteria"/>
</dbReference>
<gene>
    <name evidence="3" type="ordered locus">TREAZ_2063</name>
</gene>
<dbReference type="PANTHER" id="PTHR31793">
    <property type="entry name" value="4-HYDROXYBENZOYL-COA THIOESTERASE FAMILY MEMBER"/>
    <property type="match status" value="1"/>
</dbReference>
<name>F5YA00_LEAAZ</name>
<dbReference type="InterPro" id="IPR050563">
    <property type="entry name" value="4-hydroxybenzoyl-CoA_TE"/>
</dbReference>
<dbReference type="InParanoid" id="F5YA00"/>
<evidence type="ECO:0000313" key="3">
    <source>
        <dbReference type="EMBL" id="AEF80452.1"/>
    </source>
</evidence>
<reference evidence="3 4" key="2">
    <citation type="journal article" date="2011" name="ISME J.">
        <title>RNA-seq reveals cooperative metabolic interactions between two termite-gut spirochete species in co-culture.</title>
        <authorList>
            <person name="Rosenthal A.Z."/>
            <person name="Matson E.G."/>
            <person name="Eldar A."/>
            <person name="Leadbetter J.R."/>
        </authorList>
    </citation>
    <scope>NUCLEOTIDE SEQUENCE [LARGE SCALE GENOMIC DNA]</scope>
    <source>
        <strain evidence="4">ATCC BAA-888 / DSM 13862 / ZAS-9</strain>
    </source>
</reference>
<dbReference type="Gene3D" id="3.10.129.10">
    <property type="entry name" value="Hotdog Thioesterase"/>
    <property type="match status" value="1"/>
</dbReference>
<dbReference type="KEGG" id="taz:TREAZ_2063"/>
<evidence type="ECO:0000256" key="1">
    <source>
        <dbReference type="ARBA" id="ARBA00005953"/>
    </source>
</evidence>
<dbReference type="HOGENOM" id="CLU_101141_2_1_12"/>
<dbReference type="CDD" id="cd00586">
    <property type="entry name" value="4HBT"/>
    <property type="match status" value="1"/>
</dbReference>
<dbReference type="GO" id="GO:0047617">
    <property type="term" value="F:fatty acyl-CoA hydrolase activity"/>
    <property type="evidence" value="ECO:0007669"/>
    <property type="project" value="TreeGrafter"/>
</dbReference>
<comment type="similarity">
    <text evidence="1">Belongs to the 4-hydroxybenzoyl-CoA thioesterase family.</text>
</comment>
<organism evidence="3 4">
    <name type="scientific">Leadbettera azotonutricia (strain ATCC BAA-888 / DSM 13862 / ZAS-9)</name>
    <name type="common">Treponema azotonutricium</name>
    <dbReference type="NCBI Taxonomy" id="545695"/>
    <lineage>
        <taxon>Bacteria</taxon>
        <taxon>Pseudomonadati</taxon>
        <taxon>Spirochaetota</taxon>
        <taxon>Spirochaetia</taxon>
        <taxon>Spirochaetales</taxon>
        <taxon>Breznakiellaceae</taxon>
        <taxon>Leadbettera</taxon>
    </lineage>
</organism>
<dbReference type="InterPro" id="IPR029069">
    <property type="entry name" value="HotDog_dom_sf"/>
</dbReference>
<dbReference type="RefSeq" id="WP_015709986.1">
    <property type="nucleotide sequence ID" value="NC_015577.1"/>
</dbReference>
<dbReference type="EMBL" id="CP001841">
    <property type="protein sequence ID" value="AEF80452.1"/>
    <property type="molecule type" value="Genomic_DNA"/>
</dbReference>
<accession>F5YA00</accession>